<organism evidence="7 8">
    <name type="scientific">Enhygromyxa salina</name>
    <dbReference type="NCBI Taxonomy" id="215803"/>
    <lineage>
        <taxon>Bacteria</taxon>
        <taxon>Pseudomonadati</taxon>
        <taxon>Myxococcota</taxon>
        <taxon>Polyangia</taxon>
        <taxon>Nannocystales</taxon>
        <taxon>Nannocystaceae</taxon>
        <taxon>Enhygromyxa</taxon>
    </lineage>
</organism>
<evidence type="ECO:0000256" key="3">
    <source>
        <dbReference type="ARBA" id="ARBA00022989"/>
    </source>
</evidence>
<evidence type="ECO:0000256" key="5">
    <source>
        <dbReference type="SAM" id="MobiDB-lite"/>
    </source>
</evidence>
<feature type="region of interest" description="Disordered" evidence="5">
    <location>
        <begin position="120"/>
        <end position="140"/>
    </location>
</feature>
<protein>
    <recommendedName>
        <fullName evidence="9">DoxX family protein</fullName>
    </recommendedName>
</protein>
<feature type="transmembrane region" description="Helical" evidence="6">
    <location>
        <begin position="96"/>
        <end position="115"/>
    </location>
</feature>
<evidence type="ECO:0008006" key="9">
    <source>
        <dbReference type="Google" id="ProtNLM"/>
    </source>
</evidence>
<evidence type="ECO:0000313" key="7">
    <source>
        <dbReference type="EMBL" id="PRP97894.1"/>
    </source>
</evidence>
<keyword evidence="4 6" id="KW-0472">Membrane</keyword>
<dbReference type="EMBL" id="PVNK01000148">
    <property type="protein sequence ID" value="PRP97894.1"/>
    <property type="molecule type" value="Genomic_DNA"/>
</dbReference>
<feature type="transmembrane region" description="Helical" evidence="6">
    <location>
        <begin position="44"/>
        <end position="64"/>
    </location>
</feature>
<keyword evidence="8" id="KW-1185">Reference proteome</keyword>
<comment type="subcellular location">
    <subcellularLocation>
        <location evidence="1">Membrane</location>
        <topology evidence="1">Multi-pass membrane protein</topology>
    </subcellularLocation>
</comment>
<evidence type="ECO:0000313" key="8">
    <source>
        <dbReference type="Proteomes" id="UP000237968"/>
    </source>
</evidence>
<feature type="transmembrane region" description="Helical" evidence="6">
    <location>
        <begin position="71"/>
        <end position="90"/>
    </location>
</feature>
<evidence type="ECO:0000256" key="4">
    <source>
        <dbReference type="ARBA" id="ARBA00023136"/>
    </source>
</evidence>
<comment type="caution">
    <text evidence="7">The sequence shown here is derived from an EMBL/GenBank/DDBJ whole genome shotgun (WGS) entry which is preliminary data.</text>
</comment>
<dbReference type="Pfam" id="PF13564">
    <property type="entry name" value="DoxX_2"/>
    <property type="match status" value="1"/>
</dbReference>
<sequence>MTQRSKPVDIVLWLATIFVAMLFFTLGAYKLGDGMQAQFEEWGYPPGVDAGIGILEMAGAVGLLFKRTAGWSAVGLMVIMLGAAATHLWFYDGLGMIAPLGMLVVLGLIAWGRGLPVRTRAPSSPGTADARGQLRRIPHN</sequence>
<evidence type="ECO:0000256" key="2">
    <source>
        <dbReference type="ARBA" id="ARBA00022692"/>
    </source>
</evidence>
<dbReference type="GO" id="GO:0016020">
    <property type="term" value="C:membrane"/>
    <property type="evidence" value="ECO:0007669"/>
    <property type="project" value="UniProtKB-SubCell"/>
</dbReference>
<evidence type="ECO:0000256" key="6">
    <source>
        <dbReference type="SAM" id="Phobius"/>
    </source>
</evidence>
<proteinExistence type="predicted"/>
<dbReference type="Proteomes" id="UP000237968">
    <property type="component" value="Unassembled WGS sequence"/>
</dbReference>
<name>A0A2S9XYF7_9BACT</name>
<keyword evidence="3 6" id="KW-1133">Transmembrane helix</keyword>
<dbReference type="OrthoDB" id="129693at2"/>
<dbReference type="InterPro" id="IPR032808">
    <property type="entry name" value="DoxX"/>
</dbReference>
<feature type="transmembrane region" description="Helical" evidence="6">
    <location>
        <begin position="12"/>
        <end position="32"/>
    </location>
</feature>
<dbReference type="RefSeq" id="WP_106392491.1">
    <property type="nucleotide sequence ID" value="NZ_PVNK01000148.1"/>
</dbReference>
<dbReference type="AlphaFoldDB" id="A0A2S9XYF7"/>
<reference evidence="7 8" key="1">
    <citation type="submission" date="2018-03" db="EMBL/GenBank/DDBJ databases">
        <title>Draft Genome Sequences of the Obligatory Marine Myxobacteria Enhygromyxa salina SWB005.</title>
        <authorList>
            <person name="Poehlein A."/>
            <person name="Moghaddam J.A."/>
            <person name="Harms H."/>
            <person name="Alanjari M."/>
            <person name="Koenig G.M."/>
            <person name="Daniel R."/>
            <person name="Schaeberle T.F."/>
        </authorList>
    </citation>
    <scope>NUCLEOTIDE SEQUENCE [LARGE SCALE GENOMIC DNA]</scope>
    <source>
        <strain evidence="7 8">SWB005</strain>
    </source>
</reference>
<keyword evidence="2 6" id="KW-0812">Transmembrane</keyword>
<accession>A0A2S9XYF7</accession>
<evidence type="ECO:0000256" key="1">
    <source>
        <dbReference type="ARBA" id="ARBA00004141"/>
    </source>
</evidence>
<gene>
    <name evidence="7" type="ORF">ENSA5_31270</name>
</gene>